<dbReference type="EMBL" id="JARKIF010000048">
    <property type="protein sequence ID" value="KAJ7607666.1"/>
    <property type="molecule type" value="Genomic_DNA"/>
</dbReference>
<dbReference type="Proteomes" id="UP001221142">
    <property type="component" value="Unassembled WGS sequence"/>
</dbReference>
<evidence type="ECO:0000313" key="2">
    <source>
        <dbReference type="Proteomes" id="UP001221142"/>
    </source>
</evidence>
<dbReference type="AlphaFoldDB" id="A0AAD7B1A1"/>
<sequence>MAEINAQIQLLQTELTVHQEKLAEYAYPVLSLPNEIVSDFFVQCLPTYPDCPPLRGPSSPTSLTHICRKWRDIALATPQLWRSILLQAVGNDATLRARLARSGSCPLSIKMQSDQHDSPLHPDIFAAILPHHKRWEYVDLTLEDDEVALLEGIMPLLCELILHVPAGFDLDSTRPSANARDFPRLRTLSLNCSDDLGDWLPWSQLTSLTLKNLHSDNYLSTLSSAVNLLHVTSIDCMQYSQDRVKDVTLPRLEI</sequence>
<name>A0AAD7B1A1_9AGAR</name>
<accession>A0AAD7B1A1</accession>
<proteinExistence type="predicted"/>
<comment type="caution">
    <text evidence="1">The sequence shown here is derived from an EMBL/GenBank/DDBJ whole genome shotgun (WGS) entry which is preliminary data.</text>
</comment>
<evidence type="ECO:0000313" key="1">
    <source>
        <dbReference type="EMBL" id="KAJ7607666.1"/>
    </source>
</evidence>
<reference evidence="1" key="1">
    <citation type="submission" date="2023-03" db="EMBL/GenBank/DDBJ databases">
        <title>Massive genome expansion in bonnet fungi (Mycena s.s.) driven by repeated elements and novel gene families across ecological guilds.</title>
        <authorList>
            <consortium name="Lawrence Berkeley National Laboratory"/>
            <person name="Harder C.B."/>
            <person name="Miyauchi S."/>
            <person name="Viragh M."/>
            <person name="Kuo A."/>
            <person name="Thoen E."/>
            <person name="Andreopoulos B."/>
            <person name="Lu D."/>
            <person name="Skrede I."/>
            <person name="Drula E."/>
            <person name="Henrissat B."/>
            <person name="Morin E."/>
            <person name="Kohler A."/>
            <person name="Barry K."/>
            <person name="LaButti K."/>
            <person name="Morin E."/>
            <person name="Salamov A."/>
            <person name="Lipzen A."/>
            <person name="Mereny Z."/>
            <person name="Hegedus B."/>
            <person name="Baldrian P."/>
            <person name="Stursova M."/>
            <person name="Weitz H."/>
            <person name="Taylor A."/>
            <person name="Grigoriev I.V."/>
            <person name="Nagy L.G."/>
            <person name="Martin F."/>
            <person name="Kauserud H."/>
        </authorList>
    </citation>
    <scope>NUCLEOTIDE SEQUENCE</scope>
    <source>
        <strain evidence="1">9284</strain>
    </source>
</reference>
<gene>
    <name evidence="1" type="ORF">FB45DRAFT_763973</name>
</gene>
<organism evidence="1 2">
    <name type="scientific">Roridomyces roridus</name>
    <dbReference type="NCBI Taxonomy" id="1738132"/>
    <lineage>
        <taxon>Eukaryota</taxon>
        <taxon>Fungi</taxon>
        <taxon>Dikarya</taxon>
        <taxon>Basidiomycota</taxon>
        <taxon>Agaricomycotina</taxon>
        <taxon>Agaricomycetes</taxon>
        <taxon>Agaricomycetidae</taxon>
        <taxon>Agaricales</taxon>
        <taxon>Marasmiineae</taxon>
        <taxon>Mycenaceae</taxon>
        <taxon>Roridomyces</taxon>
    </lineage>
</organism>
<evidence type="ECO:0008006" key="3">
    <source>
        <dbReference type="Google" id="ProtNLM"/>
    </source>
</evidence>
<protein>
    <recommendedName>
        <fullName evidence="3">F-box domain-containing protein</fullName>
    </recommendedName>
</protein>
<keyword evidence="2" id="KW-1185">Reference proteome</keyword>